<dbReference type="Gene3D" id="2.30.29.30">
    <property type="entry name" value="Pleckstrin-homology domain (PH domain)/Phosphotyrosine-binding domain (PTB)"/>
    <property type="match status" value="1"/>
</dbReference>
<dbReference type="InterPro" id="IPR011993">
    <property type="entry name" value="PH-like_dom_sf"/>
</dbReference>
<evidence type="ECO:0000313" key="4">
    <source>
        <dbReference type="Proteomes" id="UP001634394"/>
    </source>
</evidence>
<feature type="domain" description="PH" evidence="2">
    <location>
        <begin position="88"/>
        <end position="202"/>
    </location>
</feature>
<feature type="region of interest" description="Disordered" evidence="1">
    <location>
        <begin position="1"/>
        <end position="80"/>
    </location>
</feature>
<gene>
    <name evidence="3" type="ORF">ACJMK2_019970</name>
</gene>
<evidence type="ECO:0000259" key="2">
    <source>
        <dbReference type="Pfam" id="PF16457"/>
    </source>
</evidence>
<reference evidence="3 4" key="1">
    <citation type="submission" date="2024-11" db="EMBL/GenBank/DDBJ databases">
        <title>Chromosome-level genome assembly of the freshwater bivalve Anodonta woodiana.</title>
        <authorList>
            <person name="Chen X."/>
        </authorList>
    </citation>
    <scope>NUCLEOTIDE SEQUENCE [LARGE SCALE GENOMIC DNA]</scope>
    <source>
        <strain evidence="3">MN2024</strain>
        <tissue evidence="3">Gills</tissue>
    </source>
</reference>
<accession>A0ABD3TYM4</accession>
<keyword evidence="4" id="KW-1185">Reference proteome</keyword>
<comment type="caution">
    <text evidence="3">The sequence shown here is derived from an EMBL/GenBank/DDBJ whole genome shotgun (WGS) entry which is preliminary data.</text>
</comment>
<dbReference type="FunFam" id="2.30.29.30:FF:000025">
    <property type="entry name" value="Phosphoinositide phospholipase C"/>
    <property type="match status" value="1"/>
</dbReference>
<evidence type="ECO:0000256" key="1">
    <source>
        <dbReference type="SAM" id="MobiDB-lite"/>
    </source>
</evidence>
<evidence type="ECO:0000313" key="3">
    <source>
        <dbReference type="EMBL" id="KAL3841875.1"/>
    </source>
</evidence>
<organism evidence="3 4">
    <name type="scientific">Sinanodonta woodiana</name>
    <name type="common">Chinese pond mussel</name>
    <name type="synonym">Anodonta woodiana</name>
    <dbReference type="NCBI Taxonomy" id="1069815"/>
    <lineage>
        <taxon>Eukaryota</taxon>
        <taxon>Metazoa</taxon>
        <taxon>Spiralia</taxon>
        <taxon>Lophotrochozoa</taxon>
        <taxon>Mollusca</taxon>
        <taxon>Bivalvia</taxon>
        <taxon>Autobranchia</taxon>
        <taxon>Heteroconchia</taxon>
        <taxon>Palaeoheterodonta</taxon>
        <taxon>Unionida</taxon>
        <taxon>Unionoidea</taxon>
        <taxon>Unionidae</taxon>
        <taxon>Unioninae</taxon>
        <taxon>Sinanodonta</taxon>
    </lineage>
</organism>
<dbReference type="PANTHER" id="PTHR10336:SF196">
    <property type="entry name" value="PHOSPHOINOSITIDE PHOSPHOLIPASE C"/>
    <property type="match status" value="1"/>
</dbReference>
<dbReference type="InterPro" id="IPR001192">
    <property type="entry name" value="PI-PLC_fam"/>
</dbReference>
<proteinExistence type="predicted"/>
<protein>
    <recommendedName>
        <fullName evidence="2">PH domain-containing protein</fullName>
    </recommendedName>
</protein>
<sequence length="313" mass="34757">MADDVKDAPSDKEAYDEKEAQNVFVNGDSLEQNGVHGNTDKENLDTLSTEPTFPRKSSFMSKDGSRRPTRKKTVSFSSMPTERKISTAQDCLAYIQNGSELIKVRSNSRQYHRIFTLNPDMTDIRWQPTSKKLHKARIPVCSIKEVRSGKTTEALKNKEIAGIYPDECAFSIIFGDNFESMDLIANTPDEANIWVTGLTCLISSKSTKAGTCECLTFLALPVKEGYTVILLLALSVQQEDTRLNEVKDALNSQPHLPALINSQLTNTELAVCLSQYVPGNFVSSFALECFSYTSQNKTSQYDISLPTLPKNSA</sequence>
<dbReference type="SUPFAM" id="SSF50729">
    <property type="entry name" value="PH domain-like"/>
    <property type="match status" value="1"/>
</dbReference>
<dbReference type="AlphaFoldDB" id="A0ABD3TYM4"/>
<dbReference type="Pfam" id="PF16457">
    <property type="entry name" value="PH_12"/>
    <property type="match status" value="1"/>
</dbReference>
<name>A0ABD3TYM4_SINWO</name>
<dbReference type="Proteomes" id="UP001634394">
    <property type="component" value="Unassembled WGS sequence"/>
</dbReference>
<dbReference type="CDD" id="cd13364">
    <property type="entry name" value="PH_PLC_eta"/>
    <property type="match status" value="1"/>
</dbReference>
<dbReference type="PANTHER" id="PTHR10336">
    <property type="entry name" value="PHOSPHOINOSITIDE-SPECIFIC PHOSPHOLIPASE C FAMILY PROTEIN"/>
    <property type="match status" value="1"/>
</dbReference>
<feature type="compositionally biased region" description="Basic and acidic residues" evidence="1">
    <location>
        <begin position="1"/>
        <end position="20"/>
    </location>
</feature>
<dbReference type="EMBL" id="JBJQND010000017">
    <property type="protein sequence ID" value="KAL3841875.1"/>
    <property type="molecule type" value="Genomic_DNA"/>
</dbReference>
<dbReference type="InterPro" id="IPR001849">
    <property type="entry name" value="PH_domain"/>
</dbReference>